<evidence type="ECO:0000256" key="12">
    <source>
        <dbReference type="SAM" id="Phobius"/>
    </source>
</evidence>
<feature type="transmembrane region" description="Helical" evidence="12">
    <location>
        <begin position="7"/>
        <end position="27"/>
    </location>
</feature>
<accession>A0A4Y2ARU3</accession>
<dbReference type="Proteomes" id="UP000499080">
    <property type="component" value="Unassembled WGS sequence"/>
</dbReference>
<evidence type="ECO:0000256" key="11">
    <source>
        <dbReference type="RuleBase" id="RU362091"/>
    </source>
</evidence>
<evidence type="ECO:0000313" key="14">
    <source>
        <dbReference type="Proteomes" id="UP000499080"/>
    </source>
</evidence>
<dbReference type="Pfam" id="PF00474">
    <property type="entry name" value="SSF"/>
    <property type="match status" value="1"/>
</dbReference>
<evidence type="ECO:0000313" key="13">
    <source>
        <dbReference type="EMBL" id="GBL82490.1"/>
    </source>
</evidence>
<evidence type="ECO:0000256" key="6">
    <source>
        <dbReference type="ARBA" id="ARBA00022989"/>
    </source>
</evidence>
<dbReference type="AlphaFoldDB" id="A0A4Y2ARU3"/>
<dbReference type="PROSITE" id="PS50283">
    <property type="entry name" value="NA_SOLUT_SYMP_3"/>
    <property type="match status" value="1"/>
</dbReference>
<evidence type="ECO:0000256" key="1">
    <source>
        <dbReference type="ARBA" id="ARBA00004651"/>
    </source>
</evidence>
<dbReference type="EMBL" id="BGPR01081316">
    <property type="protein sequence ID" value="GBL82490.1"/>
    <property type="molecule type" value="Genomic_DNA"/>
</dbReference>
<keyword evidence="4" id="KW-1003">Cell membrane</keyword>
<evidence type="ECO:0000256" key="5">
    <source>
        <dbReference type="ARBA" id="ARBA00022692"/>
    </source>
</evidence>
<organism evidence="13 14">
    <name type="scientific">Araneus ventricosus</name>
    <name type="common">Orbweaver spider</name>
    <name type="synonym">Epeira ventricosa</name>
    <dbReference type="NCBI Taxonomy" id="182803"/>
    <lineage>
        <taxon>Eukaryota</taxon>
        <taxon>Metazoa</taxon>
        <taxon>Ecdysozoa</taxon>
        <taxon>Arthropoda</taxon>
        <taxon>Chelicerata</taxon>
        <taxon>Arachnida</taxon>
        <taxon>Araneae</taxon>
        <taxon>Araneomorphae</taxon>
        <taxon>Entelegynae</taxon>
        <taxon>Araneoidea</taxon>
        <taxon>Araneidae</taxon>
        <taxon>Araneus</taxon>
    </lineage>
</organism>
<evidence type="ECO:0000256" key="3">
    <source>
        <dbReference type="ARBA" id="ARBA00022448"/>
    </source>
</evidence>
<dbReference type="OrthoDB" id="6431761at2759"/>
<keyword evidence="5 12" id="KW-0812">Transmembrane</keyword>
<dbReference type="GO" id="GO:0005886">
    <property type="term" value="C:plasma membrane"/>
    <property type="evidence" value="ECO:0007669"/>
    <property type="project" value="UniProtKB-SubCell"/>
</dbReference>
<keyword evidence="6 12" id="KW-1133">Transmembrane helix</keyword>
<protein>
    <submittedName>
        <fullName evidence="13">Sodium-dependent multivitamin transporter</fullName>
    </submittedName>
</protein>
<dbReference type="PANTHER" id="PTHR42985">
    <property type="entry name" value="SODIUM-COUPLED MONOCARBOXYLATE TRANSPORTER"/>
    <property type="match status" value="1"/>
</dbReference>
<dbReference type="Gene3D" id="1.20.1730.10">
    <property type="entry name" value="Sodium/glucose cotransporter"/>
    <property type="match status" value="1"/>
</dbReference>
<keyword evidence="9 12" id="KW-0472">Membrane</keyword>
<dbReference type="PANTHER" id="PTHR42985:SF40">
    <property type="entry name" value="LD47995P-RELATED"/>
    <property type="match status" value="1"/>
</dbReference>
<dbReference type="InterPro" id="IPR038377">
    <property type="entry name" value="Na/Glc_symporter_sf"/>
</dbReference>
<keyword evidence="3" id="KW-0813">Transport</keyword>
<reference evidence="13 14" key="1">
    <citation type="journal article" date="2019" name="Sci. Rep.">
        <title>Orb-weaving spider Araneus ventricosus genome elucidates the spidroin gene catalogue.</title>
        <authorList>
            <person name="Kono N."/>
            <person name="Nakamura H."/>
            <person name="Ohtoshi R."/>
            <person name="Moran D.A.P."/>
            <person name="Shinohara A."/>
            <person name="Yoshida Y."/>
            <person name="Fujiwara M."/>
            <person name="Mori M."/>
            <person name="Tomita M."/>
            <person name="Arakawa K."/>
        </authorList>
    </citation>
    <scope>NUCLEOTIDE SEQUENCE [LARGE SCALE GENOMIC DNA]</scope>
</reference>
<comment type="caution">
    <text evidence="13">The sequence shown here is derived from an EMBL/GenBank/DDBJ whole genome shotgun (WGS) entry which is preliminary data.</text>
</comment>
<evidence type="ECO:0000256" key="10">
    <source>
        <dbReference type="ARBA" id="ARBA00023201"/>
    </source>
</evidence>
<keyword evidence="8" id="KW-0406">Ion transport</keyword>
<feature type="transmembrane region" description="Helical" evidence="12">
    <location>
        <begin position="81"/>
        <end position="103"/>
    </location>
</feature>
<dbReference type="InterPro" id="IPR001734">
    <property type="entry name" value="Na/solute_symporter"/>
</dbReference>
<evidence type="ECO:0000256" key="8">
    <source>
        <dbReference type="ARBA" id="ARBA00023065"/>
    </source>
</evidence>
<dbReference type="GO" id="GO:0006814">
    <property type="term" value="P:sodium ion transport"/>
    <property type="evidence" value="ECO:0007669"/>
    <property type="project" value="UniProtKB-KW"/>
</dbReference>
<sequence>MAQFLEIWDYTVIVLVLVVSTCIGLYFRFTGGRQKTLEEFLLAERNMAIFPAAVSILATFLSAISMLGIPAEVYLYGLQMYATLLGLPLGYLLCAFGCLPIYFDLNVSTSYEVSEFHNRSKRQLVNLEFTVPTCLSPIFLGAISFAVAKYCFGCAVRFLLLSCAYVA</sequence>
<evidence type="ECO:0000256" key="4">
    <source>
        <dbReference type="ARBA" id="ARBA00022475"/>
    </source>
</evidence>
<gene>
    <name evidence="13" type="primary">CG32669_4</name>
    <name evidence="13" type="ORF">AVEN_124359_1</name>
</gene>
<evidence type="ECO:0000256" key="2">
    <source>
        <dbReference type="ARBA" id="ARBA00006434"/>
    </source>
</evidence>
<name>A0A4Y2ARU3_ARAVE</name>
<keyword evidence="7" id="KW-0915">Sodium</keyword>
<dbReference type="InterPro" id="IPR051163">
    <property type="entry name" value="Sodium:Solute_Symporter_SSF"/>
</dbReference>
<feature type="transmembrane region" description="Helical" evidence="12">
    <location>
        <begin position="47"/>
        <end position="69"/>
    </location>
</feature>
<keyword evidence="10" id="KW-0739">Sodium transport</keyword>
<evidence type="ECO:0000256" key="9">
    <source>
        <dbReference type="ARBA" id="ARBA00023136"/>
    </source>
</evidence>
<comment type="subcellular location">
    <subcellularLocation>
        <location evidence="1">Cell membrane</location>
        <topology evidence="1">Multi-pass membrane protein</topology>
    </subcellularLocation>
</comment>
<proteinExistence type="inferred from homology"/>
<comment type="similarity">
    <text evidence="2 11">Belongs to the sodium:solute symporter (SSF) (TC 2.A.21) family.</text>
</comment>
<evidence type="ECO:0000256" key="7">
    <source>
        <dbReference type="ARBA" id="ARBA00023053"/>
    </source>
</evidence>
<dbReference type="GO" id="GO:0015293">
    <property type="term" value="F:symporter activity"/>
    <property type="evidence" value="ECO:0007669"/>
    <property type="project" value="TreeGrafter"/>
</dbReference>
<keyword evidence="14" id="KW-1185">Reference proteome</keyword>